<evidence type="ECO:0000259" key="3">
    <source>
        <dbReference type="Pfam" id="PF00823"/>
    </source>
</evidence>
<dbReference type="SUPFAM" id="SSF140459">
    <property type="entry name" value="PE/PPE dimer-like"/>
    <property type="match status" value="1"/>
</dbReference>
<evidence type="ECO:0000256" key="2">
    <source>
        <dbReference type="SAM" id="MobiDB-lite"/>
    </source>
</evidence>
<dbReference type="Proteomes" id="UP001055200">
    <property type="component" value="Chromosome"/>
</dbReference>
<dbReference type="Pfam" id="PF00823">
    <property type="entry name" value="PPE"/>
    <property type="match status" value="1"/>
</dbReference>
<feature type="compositionally biased region" description="Polar residues" evidence="2">
    <location>
        <begin position="166"/>
        <end position="185"/>
    </location>
</feature>
<dbReference type="PANTHER" id="PTHR46766:SF1">
    <property type="entry name" value="GLUTAMINE-RICH PROTEIN 2"/>
    <property type="match status" value="1"/>
</dbReference>
<dbReference type="EMBL" id="CP092365">
    <property type="protein sequence ID" value="ULN53740.1"/>
    <property type="molecule type" value="Genomic_DNA"/>
</dbReference>
<dbReference type="RefSeq" id="WP_240171989.1">
    <property type="nucleotide sequence ID" value="NZ_CP092365.1"/>
</dbReference>
<feature type="region of interest" description="Disordered" evidence="2">
    <location>
        <begin position="166"/>
        <end position="187"/>
    </location>
</feature>
<proteinExistence type="inferred from homology"/>
<dbReference type="Pfam" id="PF12484">
    <property type="entry name" value="PPE-SVP"/>
    <property type="match status" value="1"/>
</dbReference>
<dbReference type="InterPro" id="IPR038332">
    <property type="entry name" value="PPE_sf"/>
</dbReference>
<dbReference type="InterPro" id="IPR000030">
    <property type="entry name" value="PPE_dom"/>
</dbReference>
<evidence type="ECO:0000313" key="6">
    <source>
        <dbReference type="Proteomes" id="UP001055200"/>
    </source>
</evidence>
<evidence type="ECO:0000313" key="5">
    <source>
        <dbReference type="EMBL" id="ULN53740.1"/>
    </source>
</evidence>
<feature type="domain" description="PPE family C-terminal" evidence="4">
    <location>
        <begin position="311"/>
        <end position="393"/>
    </location>
</feature>
<feature type="domain" description="PPE" evidence="3">
    <location>
        <begin position="4"/>
        <end position="163"/>
    </location>
</feature>
<organism evidence="5 6">
    <name type="scientific">Mycolicibacillus parakoreensis</name>
    <dbReference type="NCBI Taxonomy" id="1069221"/>
    <lineage>
        <taxon>Bacteria</taxon>
        <taxon>Bacillati</taxon>
        <taxon>Actinomycetota</taxon>
        <taxon>Actinomycetes</taxon>
        <taxon>Mycobacteriales</taxon>
        <taxon>Mycobacteriaceae</taxon>
        <taxon>Mycolicibacillus</taxon>
    </lineage>
</organism>
<comment type="similarity">
    <text evidence="1">Belongs to the mycobacterial PPE family.</text>
</comment>
<dbReference type="PANTHER" id="PTHR46766">
    <property type="entry name" value="GLUTAMINE-RICH PROTEIN 2"/>
    <property type="match status" value="1"/>
</dbReference>
<dbReference type="Gene3D" id="1.20.1260.20">
    <property type="entry name" value="PPE superfamily"/>
    <property type="match status" value="1"/>
</dbReference>
<accession>A0ABY3U6Y2</accession>
<gene>
    <name evidence="5" type="ORF">MIU77_05395</name>
</gene>
<protein>
    <submittedName>
        <fullName evidence="5">PPE family protein</fullName>
    </submittedName>
</protein>
<keyword evidence="6" id="KW-1185">Reference proteome</keyword>
<evidence type="ECO:0000259" key="4">
    <source>
        <dbReference type="Pfam" id="PF12484"/>
    </source>
</evidence>
<sequence length="397" mass="38606">MFMDFGLLPPEINAIRIYTGPGAAPLLAASTAWQGLAGELSAASAAYQGEISGLAAGWHGVGSERMTAAAAPHIRWLNQMSAQAEQVALQAAAQAASYEAAFVSTTPPPVIAANRSLNMSLIATNILGQNTPAIMATEALYLEMWAQCAAAMYAYAAATEQSSALPQFSPDQQNTNPAGQASQALSAGKAGADTATRTVLGSMGTSTGGQTGAAGAAQGTFPILGALPESWSKYLPGLSDLGGAPYDSLAVGYHLMSVISSIAPALLAPASMTGGATGGLLGGTGVITPGLLGGWGNAGALGAARAAAPIAAKLAGSPRLGGLSVPGSWAAAAKGLTPGGGLSSAAAGVGGSHGAGPMLGGMPLAGMRGAGQGAAGGDGVVRVGPRPFVMSRPLSAG</sequence>
<dbReference type="InterPro" id="IPR022171">
    <property type="entry name" value="PPE_C"/>
</dbReference>
<evidence type="ECO:0000256" key="1">
    <source>
        <dbReference type="ARBA" id="ARBA00010652"/>
    </source>
</evidence>
<name>A0ABY3U6Y2_9MYCO</name>
<reference evidence="5" key="1">
    <citation type="submission" date="2022-08" db="EMBL/GenBank/DDBJ databases">
        <title>Complete genome sequence of 14 non-tuberculosis mycobacteria type-strains.</title>
        <authorList>
            <person name="Igarashi Y."/>
            <person name="Osugi A."/>
            <person name="Mitarai S."/>
        </authorList>
    </citation>
    <scope>NUCLEOTIDE SEQUENCE</scope>
    <source>
        <strain evidence="5">DSM 45575</strain>
    </source>
</reference>